<accession>E0RR51</accession>
<sequence length="236" mass="26706">MKVHNLMEDIVTRVVDDLCKEKAHTEPGKYCLTEECRQDIVCYVLNRVPPRYVSSARGVAYTSVHYEEDPQLLIDILTLATEGLKRITSIRRPYYQASSPSPPKADYLFHFPVIRGRLLLAPTFEPAADITVLLVHEGKAVPMIDARWQNPYYITKALPGTFVFLPAPLPAPRKDEKASFELCIHVDKEGYLPLRHYFTIELSSRPAEAEGPPEETLVLPDLYLAPPDEESEEALS</sequence>
<evidence type="ECO:0008006" key="3">
    <source>
        <dbReference type="Google" id="ProtNLM"/>
    </source>
</evidence>
<organism evidence="1 2">
    <name type="scientific">Winmispira thermophila (strain ATCC 49972 / DSM 6192 / RI 19.B1)</name>
    <name type="common">Spirochaeta thermophila</name>
    <dbReference type="NCBI Taxonomy" id="665571"/>
    <lineage>
        <taxon>Bacteria</taxon>
        <taxon>Pseudomonadati</taxon>
        <taxon>Spirochaetota</taxon>
        <taxon>Spirochaetia</taxon>
        <taxon>Winmispirales</taxon>
        <taxon>Winmispiraceae</taxon>
        <taxon>Winmispira</taxon>
    </lineage>
</organism>
<dbReference type="KEGG" id="sta:STHERM_c06700"/>
<dbReference type="InterPro" id="IPR019657">
    <property type="entry name" value="ComFB"/>
</dbReference>
<gene>
    <name evidence="1" type="ordered locus">STHERM_c06700</name>
</gene>
<evidence type="ECO:0000313" key="2">
    <source>
        <dbReference type="Proteomes" id="UP000001296"/>
    </source>
</evidence>
<dbReference type="Proteomes" id="UP000001296">
    <property type="component" value="Chromosome"/>
</dbReference>
<name>E0RR51_WINT6</name>
<dbReference type="HOGENOM" id="CLU_1214343_0_0_12"/>
<dbReference type="RefSeq" id="WP_013313470.1">
    <property type="nucleotide sequence ID" value="NC_014484.1"/>
</dbReference>
<dbReference type="Pfam" id="PF10719">
    <property type="entry name" value="ComFB"/>
    <property type="match status" value="1"/>
</dbReference>
<dbReference type="EMBL" id="CP001698">
    <property type="protein sequence ID" value="ADN01629.1"/>
    <property type="molecule type" value="Genomic_DNA"/>
</dbReference>
<dbReference type="AlphaFoldDB" id="E0RR51"/>
<reference evidence="1 2" key="2">
    <citation type="journal article" date="2010" name="J. Bacteriol.">
        <title>Genome sequence of the polysaccharide-degrading, thermophilic anaerobe Spirochaeta thermophila DSM 6192.</title>
        <authorList>
            <person name="Angelov A."/>
            <person name="Liebl S."/>
            <person name="Ballschmiter M."/>
            <person name="Bomeke M."/>
            <person name="Lehmann R."/>
            <person name="Liesegang H."/>
            <person name="Daniel R."/>
            <person name="Liebl W."/>
        </authorList>
    </citation>
    <scope>NUCLEOTIDE SEQUENCE [LARGE SCALE GENOMIC DNA]</scope>
    <source>
        <strain evidence="2">ATCC 49972 / DSM 6192 / RI 19.B1</strain>
    </source>
</reference>
<proteinExistence type="predicted"/>
<dbReference type="PaxDb" id="665571-STHERM_c06700"/>
<dbReference type="eggNOG" id="ENOG5032KM3">
    <property type="taxonomic scope" value="Bacteria"/>
</dbReference>
<reference key="1">
    <citation type="submission" date="2009-08" db="EMBL/GenBank/DDBJ databases">
        <title>The genome sequence of Spirochaeta thermophila DSM6192.</title>
        <authorList>
            <person name="Angelov A."/>
            <person name="Mientus M."/>
            <person name="Wittenberg S."/>
            <person name="Lehmann R."/>
            <person name="Liesegang H."/>
            <person name="Daniel R."/>
            <person name="Liebl W."/>
        </authorList>
    </citation>
    <scope>NUCLEOTIDE SEQUENCE</scope>
    <source>
        <strain>DSM 6192</strain>
    </source>
</reference>
<evidence type="ECO:0000313" key="1">
    <source>
        <dbReference type="EMBL" id="ADN01629.1"/>
    </source>
</evidence>
<protein>
    <recommendedName>
        <fullName evidence="3">Late competence development protein ComFB</fullName>
    </recommendedName>
</protein>